<dbReference type="AlphaFoldDB" id="A0AAE0W4C3"/>
<dbReference type="PANTHER" id="PTHR35532:SF5">
    <property type="entry name" value="CARBOHYDRATE-BINDING DOMAIN-CONTAINING PROTEIN"/>
    <property type="match status" value="1"/>
</dbReference>
<dbReference type="PANTHER" id="PTHR35532">
    <property type="entry name" value="SIMILAR TO POLYHYDROXYALKANOATE DEPOLYMERASE"/>
    <property type="match status" value="1"/>
</dbReference>
<dbReference type="GO" id="GO:0004553">
    <property type="term" value="F:hydrolase activity, hydrolyzing O-glycosyl compounds"/>
    <property type="evidence" value="ECO:0007669"/>
    <property type="project" value="InterPro"/>
</dbReference>
<organism evidence="2 3">
    <name type="scientific">Potamilus streckersoni</name>
    <dbReference type="NCBI Taxonomy" id="2493646"/>
    <lineage>
        <taxon>Eukaryota</taxon>
        <taxon>Metazoa</taxon>
        <taxon>Spiralia</taxon>
        <taxon>Lophotrochozoa</taxon>
        <taxon>Mollusca</taxon>
        <taxon>Bivalvia</taxon>
        <taxon>Autobranchia</taxon>
        <taxon>Heteroconchia</taxon>
        <taxon>Palaeoheterodonta</taxon>
        <taxon>Unionida</taxon>
        <taxon>Unionoidea</taxon>
        <taxon>Unionidae</taxon>
        <taxon>Ambleminae</taxon>
        <taxon>Lampsilini</taxon>
        <taxon>Potamilus</taxon>
    </lineage>
</organism>
<keyword evidence="3" id="KW-1185">Reference proteome</keyword>
<reference evidence="2" key="3">
    <citation type="submission" date="2023-05" db="EMBL/GenBank/DDBJ databases">
        <authorList>
            <person name="Smith C.H."/>
        </authorList>
    </citation>
    <scope>NUCLEOTIDE SEQUENCE</scope>
    <source>
        <strain evidence="2">CHS0354</strain>
        <tissue evidence="2">Mantle</tissue>
    </source>
</reference>
<sequence>IRGEIHGPPRFNTNFKLLWDNDRLYVGARMEENQVWATFTENENPIYQDNAFEVFADADRSSHNYKELEVNALGTTWDLMLSKAYIDGGIRQDWDGNLKVAVYTDGEVNNPARNATFWSVEMSISLQRLINSTAATLPKENDVWSMIFARSEWKLRVQNRTFIKDATSDADWWSWEVTGAVNLHIPSRWGLIQFKVTKADKTFTDDRWHVYRVLYDMFDALKIFKAIYGMYTTDLNDLDLPSYIFTSQCASLPNVTLTQNGGVADFIVSVISKLTHVGRGHIRGDRFIWFD</sequence>
<evidence type="ECO:0000313" key="3">
    <source>
        <dbReference type="Proteomes" id="UP001195483"/>
    </source>
</evidence>
<accession>A0AAE0W4C3</accession>
<reference evidence="2" key="1">
    <citation type="journal article" date="2021" name="Genome Biol. Evol.">
        <title>A High-Quality Reference Genome for a Parasitic Bivalve with Doubly Uniparental Inheritance (Bivalvia: Unionida).</title>
        <authorList>
            <person name="Smith C.H."/>
        </authorList>
    </citation>
    <scope>NUCLEOTIDE SEQUENCE</scope>
    <source>
        <strain evidence="2">CHS0354</strain>
    </source>
</reference>
<dbReference type="GO" id="GO:0016052">
    <property type="term" value="P:carbohydrate catabolic process"/>
    <property type="evidence" value="ECO:0007669"/>
    <property type="project" value="InterPro"/>
</dbReference>
<dbReference type="InterPro" id="IPR010502">
    <property type="entry name" value="Carb-bd_dom_fam9"/>
</dbReference>
<feature type="domain" description="Carbohydrate-binding" evidence="1">
    <location>
        <begin position="10"/>
        <end position="190"/>
    </location>
</feature>
<protein>
    <recommendedName>
        <fullName evidence="1">Carbohydrate-binding domain-containing protein</fullName>
    </recommendedName>
</protein>
<feature type="non-terminal residue" evidence="2">
    <location>
        <position position="291"/>
    </location>
</feature>
<proteinExistence type="predicted"/>
<evidence type="ECO:0000313" key="2">
    <source>
        <dbReference type="EMBL" id="KAK3600599.1"/>
    </source>
</evidence>
<dbReference type="EMBL" id="JAEAOA010000117">
    <property type="protein sequence ID" value="KAK3600599.1"/>
    <property type="molecule type" value="Genomic_DNA"/>
</dbReference>
<evidence type="ECO:0000259" key="1">
    <source>
        <dbReference type="Pfam" id="PF06452"/>
    </source>
</evidence>
<dbReference type="Proteomes" id="UP001195483">
    <property type="component" value="Unassembled WGS sequence"/>
</dbReference>
<dbReference type="Gene3D" id="2.60.40.1190">
    <property type="match status" value="1"/>
</dbReference>
<dbReference type="SUPFAM" id="SSF49344">
    <property type="entry name" value="CBD9-like"/>
    <property type="match status" value="1"/>
</dbReference>
<dbReference type="GO" id="GO:0030246">
    <property type="term" value="F:carbohydrate binding"/>
    <property type="evidence" value="ECO:0007669"/>
    <property type="project" value="InterPro"/>
</dbReference>
<dbReference type="CDD" id="cd09620">
    <property type="entry name" value="CBM9_like_3"/>
    <property type="match status" value="1"/>
</dbReference>
<reference evidence="2" key="2">
    <citation type="journal article" date="2021" name="Genome Biol. Evol.">
        <title>Developing a high-quality reference genome for a parasitic bivalve with doubly uniparental inheritance (Bivalvia: Unionida).</title>
        <authorList>
            <person name="Smith C.H."/>
        </authorList>
    </citation>
    <scope>NUCLEOTIDE SEQUENCE</scope>
    <source>
        <strain evidence="2">CHS0354</strain>
        <tissue evidence="2">Mantle</tissue>
    </source>
</reference>
<name>A0AAE0W4C3_9BIVA</name>
<comment type="caution">
    <text evidence="2">The sequence shown here is derived from an EMBL/GenBank/DDBJ whole genome shotgun (WGS) entry which is preliminary data.</text>
</comment>
<gene>
    <name evidence="2" type="ORF">CHS0354_001129</name>
</gene>
<dbReference type="Pfam" id="PF06452">
    <property type="entry name" value="CBM9_1"/>
    <property type="match status" value="1"/>
</dbReference>